<accession>A0ABR1RR43</accession>
<evidence type="ECO:0000313" key="2">
    <source>
        <dbReference type="EMBL" id="KAK8017393.1"/>
    </source>
</evidence>
<evidence type="ECO:0000313" key="3">
    <source>
        <dbReference type="Proteomes" id="UP001444661"/>
    </source>
</evidence>
<proteinExistence type="predicted"/>
<name>A0ABR1RR43_9PEZI</name>
<dbReference type="EMBL" id="JAQQWK010000013">
    <property type="protein sequence ID" value="KAK8017393.1"/>
    <property type="molecule type" value="Genomic_DNA"/>
</dbReference>
<sequence length="195" mass="20617">MSDPQAFTNSTPPTPHPACSEAWMIPRQGTPACRATRISAALAYTDARDGARRTASASPETLALDFGSSLPFNFGIRYGDVEAGSLVEYWFTYDSPSLAAPGVAEGNFTLLGVLGEPSESSGGNGFPVCGGEELHGGRTGGSEQDGVDAMSDPPSGSRRQLNGNERQSALWTVDPTIKPREDTLSSLLHHAFSRR</sequence>
<organism evidence="2 3">
    <name type="scientific">Apiospora rasikravindrae</name>
    <dbReference type="NCBI Taxonomy" id="990691"/>
    <lineage>
        <taxon>Eukaryota</taxon>
        <taxon>Fungi</taxon>
        <taxon>Dikarya</taxon>
        <taxon>Ascomycota</taxon>
        <taxon>Pezizomycotina</taxon>
        <taxon>Sordariomycetes</taxon>
        <taxon>Xylariomycetidae</taxon>
        <taxon>Amphisphaeriales</taxon>
        <taxon>Apiosporaceae</taxon>
        <taxon>Apiospora</taxon>
    </lineage>
</organism>
<comment type="caution">
    <text evidence="2">The sequence shown here is derived from an EMBL/GenBank/DDBJ whole genome shotgun (WGS) entry which is preliminary data.</text>
</comment>
<dbReference type="Proteomes" id="UP001444661">
    <property type="component" value="Unassembled WGS sequence"/>
</dbReference>
<feature type="compositionally biased region" description="Polar residues" evidence="1">
    <location>
        <begin position="157"/>
        <end position="170"/>
    </location>
</feature>
<protein>
    <submittedName>
        <fullName evidence="2">Uncharacterized protein</fullName>
    </submittedName>
</protein>
<reference evidence="2 3" key="1">
    <citation type="submission" date="2023-01" db="EMBL/GenBank/DDBJ databases">
        <title>Analysis of 21 Apiospora genomes using comparative genomics revels a genus with tremendous synthesis potential of carbohydrate active enzymes and secondary metabolites.</title>
        <authorList>
            <person name="Sorensen T."/>
        </authorList>
    </citation>
    <scope>NUCLEOTIDE SEQUENCE [LARGE SCALE GENOMIC DNA]</scope>
    <source>
        <strain evidence="2 3">CBS 33761</strain>
    </source>
</reference>
<evidence type="ECO:0000256" key="1">
    <source>
        <dbReference type="SAM" id="MobiDB-lite"/>
    </source>
</evidence>
<gene>
    <name evidence="2" type="ORF">PG993_013719</name>
</gene>
<keyword evidence="3" id="KW-1185">Reference proteome</keyword>
<feature type="region of interest" description="Disordered" evidence="1">
    <location>
        <begin position="129"/>
        <end position="176"/>
    </location>
</feature>